<name>A0A369A2T6_9FLAO</name>
<proteinExistence type="predicted"/>
<reference evidence="1 2" key="1">
    <citation type="submission" date="2018-07" db="EMBL/GenBank/DDBJ databases">
        <title>Genomic Encyclopedia of Type Strains, Phase IV (KMG-IV): sequencing the most valuable type-strain genomes for metagenomic binning, comparative biology and taxonomic classification.</title>
        <authorList>
            <person name="Goeker M."/>
        </authorList>
    </citation>
    <scope>NUCLEOTIDE SEQUENCE [LARGE SCALE GENOMIC DNA]</scope>
    <source>
        <strain evidence="1 2">DSM 21410</strain>
    </source>
</reference>
<protein>
    <submittedName>
        <fullName evidence="1">Uncharacterized protein</fullName>
    </submittedName>
</protein>
<comment type="caution">
    <text evidence="1">The sequence shown here is derived from an EMBL/GenBank/DDBJ whole genome shotgun (WGS) entry which is preliminary data.</text>
</comment>
<evidence type="ECO:0000313" key="1">
    <source>
        <dbReference type="EMBL" id="RCX03622.1"/>
    </source>
</evidence>
<organism evidence="1 2">
    <name type="scientific">Schleiferia thermophila</name>
    <dbReference type="NCBI Taxonomy" id="884107"/>
    <lineage>
        <taxon>Bacteria</taxon>
        <taxon>Pseudomonadati</taxon>
        <taxon>Bacteroidota</taxon>
        <taxon>Flavobacteriia</taxon>
        <taxon>Flavobacteriales</taxon>
        <taxon>Schleiferiaceae</taxon>
        <taxon>Schleiferia</taxon>
    </lineage>
</organism>
<dbReference type="Proteomes" id="UP000253517">
    <property type="component" value="Unassembled WGS sequence"/>
</dbReference>
<keyword evidence="2" id="KW-1185">Reference proteome</keyword>
<dbReference type="AlphaFoldDB" id="A0A369A2T6"/>
<accession>A0A369A2T6</accession>
<sequence>MTVKRVGMFKIRLFMEKTITPCSKNEKKGRKSGGAKKETLQRLLNYSKSAKAVAIGGERWLIHLN</sequence>
<gene>
    <name evidence="1" type="ORF">DES35_10271</name>
</gene>
<dbReference type="EMBL" id="QPJS01000002">
    <property type="protein sequence ID" value="RCX03622.1"/>
    <property type="molecule type" value="Genomic_DNA"/>
</dbReference>
<evidence type="ECO:0000313" key="2">
    <source>
        <dbReference type="Proteomes" id="UP000253517"/>
    </source>
</evidence>